<accession>A0A542EI97</accession>
<dbReference type="Proteomes" id="UP000320806">
    <property type="component" value="Unassembled WGS sequence"/>
</dbReference>
<proteinExistence type="predicted"/>
<dbReference type="Pfam" id="PF13242">
    <property type="entry name" value="Hydrolase_like"/>
    <property type="match status" value="1"/>
</dbReference>
<reference evidence="1 2" key="1">
    <citation type="submission" date="2019-06" db="EMBL/GenBank/DDBJ databases">
        <title>Sequencing the genomes of 1000 actinobacteria strains.</title>
        <authorList>
            <person name="Klenk H.-P."/>
        </authorList>
    </citation>
    <scope>NUCLEOTIDE SEQUENCE [LARGE SCALE GENOMIC DNA]</scope>
    <source>
        <strain evidence="1 2">DSM 19828</strain>
    </source>
</reference>
<name>A0A542EI97_9MICO</name>
<dbReference type="InterPro" id="IPR036412">
    <property type="entry name" value="HAD-like_sf"/>
</dbReference>
<keyword evidence="2" id="KW-1185">Reference proteome</keyword>
<dbReference type="Gene3D" id="3.40.50.1000">
    <property type="entry name" value="HAD superfamily/HAD-like"/>
    <property type="match status" value="2"/>
</dbReference>
<evidence type="ECO:0000313" key="2">
    <source>
        <dbReference type="Proteomes" id="UP000320806"/>
    </source>
</evidence>
<dbReference type="OrthoDB" id="3400930at2"/>
<dbReference type="NCBIfam" id="TIGR01460">
    <property type="entry name" value="HAD-SF-IIA"/>
    <property type="match status" value="1"/>
</dbReference>
<dbReference type="EMBL" id="VFMO01000001">
    <property type="protein sequence ID" value="TQJ15060.1"/>
    <property type="molecule type" value="Genomic_DNA"/>
</dbReference>
<dbReference type="InterPro" id="IPR023214">
    <property type="entry name" value="HAD_sf"/>
</dbReference>
<organism evidence="1 2">
    <name type="scientific">Yimella lutea</name>
    <dbReference type="NCBI Taxonomy" id="587872"/>
    <lineage>
        <taxon>Bacteria</taxon>
        <taxon>Bacillati</taxon>
        <taxon>Actinomycetota</taxon>
        <taxon>Actinomycetes</taxon>
        <taxon>Micrococcales</taxon>
        <taxon>Dermacoccaceae</taxon>
        <taxon>Yimella</taxon>
    </lineage>
</organism>
<protein>
    <submittedName>
        <fullName evidence="1">HAD superfamily hydrolase (TIGR01450 family)</fullName>
    </submittedName>
</protein>
<sequence>MTSLRDSYDALVFDLDGVIYRGPEPVAHAITAVEAARSAGLKVAYATNNASRPPAQVAEHLRDLGLTLDDNAVVNSSMAGAAFLAQEIGQDSLVLAVGGEGVRIALVDKGFEVATGHPKERPAAVLQGYGPQVTAQDLADAAYAIQGGARWVATNTDLTLPTALGTAPGNGSLVAAVRAAVDRDPDVVGKPGPLMYTMAAEILGVAPEKTLGVGDRLETDVAGAAAAGMDCLHVLTGVHGPADLIAAPAELRPRFVAEDLRALDQNYTEPRQDSGSWSIGSARAHLDDDASGPRLRIEGTDDSQERLRLALAVLWEAVDTGRIDSAKAVNCWVTSK</sequence>
<dbReference type="AlphaFoldDB" id="A0A542EI97"/>
<evidence type="ECO:0000313" key="1">
    <source>
        <dbReference type="EMBL" id="TQJ15060.1"/>
    </source>
</evidence>
<gene>
    <name evidence="1" type="ORF">FB459_2579</name>
</gene>
<dbReference type="GO" id="GO:0016791">
    <property type="term" value="F:phosphatase activity"/>
    <property type="evidence" value="ECO:0007669"/>
    <property type="project" value="TreeGrafter"/>
</dbReference>
<keyword evidence="1" id="KW-0378">Hydrolase</keyword>
<dbReference type="SUPFAM" id="SSF56784">
    <property type="entry name" value="HAD-like"/>
    <property type="match status" value="1"/>
</dbReference>
<dbReference type="PANTHER" id="PTHR19288:SF95">
    <property type="entry name" value="D-GLYCEROL 3-PHOSPHATE PHOSPHATASE"/>
    <property type="match status" value="1"/>
</dbReference>
<dbReference type="InterPro" id="IPR006357">
    <property type="entry name" value="HAD-SF_hydro_IIA"/>
</dbReference>
<dbReference type="PANTHER" id="PTHR19288">
    <property type="entry name" value="4-NITROPHENYLPHOSPHATASE-RELATED"/>
    <property type="match status" value="1"/>
</dbReference>
<dbReference type="GO" id="GO:0005737">
    <property type="term" value="C:cytoplasm"/>
    <property type="evidence" value="ECO:0007669"/>
    <property type="project" value="TreeGrafter"/>
</dbReference>
<dbReference type="Pfam" id="PF13344">
    <property type="entry name" value="Hydrolase_6"/>
    <property type="match status" value="1"/>
</dbReference>
<dbReference type="RefSeq" id="WP_129624981.1">
    <property type="nucleotide sequence ID" value="NZ_BAABCI010000006.1"/>
</dbReference>
<comment type="caution">
    <text evidence="1">The sequence shown here is derived from an EMBL/GenBank/DDBJ whole genome shotgun (WGS) entry which is preliminary data.</text>
</comment>